<dbReference type="AlphaFoldDB" id="A0A2N5VMP2"/>
<protein>
    <submittedName>
        <fullName evidence="3">Uncharacterized protein</fullName>
    </submittedName>
</protein>
<feature type="region of interest" description="Disordered" evidence="1">
    <location>
        <begin position="1"/>
        <end position="49"/>
    </location>
</feature>
<gene>
    <name evidence="3" type="ORF">PCASD_00994</name>
</gene>
<reference evidence="3 4" key="1">
    <citation type="submission" date="2017-11" db="EMBL/GenBank/DDBJ databases">
        <title>De novo assembly and phasing of dikaryotic genomes from two isolates of Puccinia coronata f. sp. avenae, the causal agent of oat crown rust.</title>
        <authorList>
            <person name="Miller M.E."/>
            <person name="Zhang Y."/>
            <person name="Omidvar V."/>
            <person name="Sperschneider J."/>
            <person name="Schwessinger B."/>
            <person name="Raley C."/>
            <person name="Palmer J.M."/>
            <person name="Garnica D."/>
            <person name="Upadhyaya N."/>
            <person name="Rathjen J."/>
            <person name="Taylor J.M."/>
            <person name="Park R.F."/>
            <person name="Dodds P.N."/>
            <person name="Hirsch C.D."/>
            <person name="Kianian S.F."/>
            <person name="Figueroa M."/>
        </authorList>
    </citation>
    <scope>NUCLEOTIDE SEQUENCE [LARGE SCALE GENOMIC DNA]</scope>
    <source>
        <strain evidence="3">12SD80</strain>
    </source>
</reference>
<keyword evidence="2" id="KW-0472">Membrane</keyword>
<dbReference type="EMBL" id="PGCI01000006">
    <property type="protein sequence ID" value="PLW51279.1"/>
    <property type="molecule type" value="Genomic_DNA"/>
</dbReference>
<evidence type="ECO:0000256" key="2">
    <source>
        <dbReference type="SAM" id="Phobius"/>
    </source>
</evidence>
<keyword evidence="2" id="KW-1133">Transmembrane helix</keyword>
<feature type="compositionally biased region" description="Polar residues" evidence="1">
    <location>
        <begin position="1"/>
        <end position="17"/>
    </location>
</feature>
<feature type="transmembrane region" description="Helical" evidence="2">
    <location>
        <begin position="156"/>
        <end position="177"/>
    </location>
</feature>
<feature type="compositionally biased region" description="Low complexity" evidence="1">
    <location>
        <begin position="18"/>
        <end position="42"/>
    </location>
</feature>
<accession>A0A2N5VMP2</accession>
<dbReference type="Proteomes" id="UP000235392">
    <property type="component" value="Unassembled WGS sequence"/>
</dbReference>
<feature type="compositionally biased region" description="Basic and acidic residues" evidence="1">
    <location>
        <begin position="364"/>
        <end position="373"/>
    </location>
</feature>
<comment type="caution">
    <text evidence="3">The sequence shown here is derived from an EMBL/GenBank/DDBJ whole genome shotgun (WGS) entry which is preliminary data.</text>
</comment>
<sequence length="438" mass="47211">MDSHMSSSTQLPTFTPISTLSLGSSTMSSSQAATPTTTTAPANQSGLTKSVGSEAPVFVQSDLPSRPVSAAALPTPTPAPQVHKTLSLEVNPLVSTSVITIKTTSIRSIASYPASNQHMSADIATAYNTSTDSLPSAESSQHGPAGGFVIPQPIKYIIIAGVGLAVFLAGLTIWSCIQKRNRHRSRKLSFSMSPMSEKEWGTTREPAGGLPNVYRHSVVTYDAKNHSKVMYENFDFGPMVTSQLPTPEEMNQRKMDTIVSLTDVYGSTKGWDGSEFDNMLSSANDFRPVTGGKGPCFVRSSPERLTSLPRALLPGSYVGRQLTVPGFRPYITSSGRLLAQPFASVKMSPAEASNELQKIVERNFDRRSEHSESFDSDSLSGLDDTPIQSNPEHFPVLMGSFPAARKLSSSFLPRANNSSPQDIALLPLPRYNFKQNSS</sequence>
<evidence type="ECO:0000313" key="4">
    <source>
        <dbReference type="Proteomes" id="UP000235392"/>
    </source>
</evidence>
<evidence type="ECO:0000256" key="1">
    <source>
        <dbReference type="SAM" id="MobiDB-lite"/>
    </source>
</evidence>
<organism evidence="3 4">
    <name type="scientific">Puccinia coronata f. sp. avenae</name>
    <dbReference type="NCBI Taxonomy" id="200324"/>
    <lineage>
        <taxon>Eukaryota</taxon>
        <taxon>Fungi</taxon>
        <taxon>Dikarya</taxon>
        <taxon>Basidiomycota</taxon>
        <taxon>Pucciniomycotina</taxon>
        <taxon>Pucciniomycetes</taxon>
        <taxon>Pucciniales</taxon>
        <taxon>Pucciniaceae</taxon>
        <taxon>Puccinia</taxon>
    </lineage>
</organism>
<keyword evidence="2" id="KW-0812">Transmembrane</keyword>
<name>A0A2N5VMP2_9BASI</name>
<proteinExistence type="predicted"/>
<feature type="region of interest" description="Disordered" evidence="1">
    <location>
        <begin position="364"/>
        <end position="394"/>
    </location>
</feature>
<evidence type="ECO:0000313" key="3">
    <source>
        <dbReference type="EMBL" id="PLW51279.1"/>
    </source>
</evidence>